<dbReference type="RefSeq" id="WP_183555488.1">
    <property type="nucleotide sequence ID" value="NZ_JACHBX010000003.1"/>
</dbReference>
<dbReference type="GO" id="GO:0016740">
    <property type="term" value="F:transferase activity"/>
    <property type="evidence" value="ECO:0007669"/>
    <property type="project" value="UniProtKB-KW"/>
</dbReference>
<evidence type="ECO:0000313" key="1">
    <source>
        <dbReference type="EMBL" id="MBB6134818.1"/>
    </source>
</evidence>
<proteinExistence type="predicted"/>
<organism evidence="1 2">
    <name type="scientific">Massilia aurea</name>
    <dbReference type="NCBI Taxonomy" id="373040"/>
    <lineage>
        <taxon>Bacteria</taxon>
        <taxon>Pseudomonadati</taxon>
        <taxon>Pseudomonadota</taxon>
        <taxon>Betaproteobacteria</taxon>
        <taxon>Burkholderiales</taxon>
        <taxon>Oxalobacteraceae</taxon>
        <taxon>Telluria group</taxon>
        <taxon>Massilia</taxon>
    </lineage>
</organism>
<dbReference type="Proteomes" id="UP000540787">
    <property type="component" value="Unassembled WGS sequence"/>
</dbReference>
<keyword evidence="2" id="KW-1185">Reference proteome</keyword>
<sequence>MTLHPFDNHTGRDLARRRLAIGPTCFVVLAFSLDVRRLTPCAGIDTVIRGVARLRQRHGVDAMLLVAAGAVADGDGDVDAVAEAELARLHELVRVLAMTPHVRFLTAAPINVLRDCHAAANVLVSTPWRAADAGSAVGNGCGAICSPCTGAILPPHDAEALAACLARLQRPSGLTLATSDTACTHLADLPTRHKPAFQ</sequence>
<protein>
    <submittedName>
        <fullName evidence="1">Glycosyltransferase involved in cell wall biosynthesis</fullName>
    </submittedName>
</protein>
<evidence type="ECO:0000313" key="2">
    <source>
        <dbReference type="Proteomes" id="UP000540787"/>
    </source>
</evidence>
<keyword evidence="1" id="KW-0808">Transferase</keyword>
<accession>A0A7X0CF73</accession>
<reference evidence="1 2" key="1">
    <citation type="submission" date="2020-08" db="EMBL/GenBank/DDBJ databases">
        <title>The Agave Microbiome: Exploring the role of microbial communities in plant adaptations to desert environments.</title>
        <authorList>
            <person name="Partida-Martinez L.P."/>
        </authorList>
    </citation>
    <scope>NUCLEOTIDE SEQUENCE [LARGE SCALE GENOMIC DNA]</scope>
    <source>
        <strain evidence="1 2">AT3.2</strain>
    </source>
</reference>
<comment type="caution">
    <text evidence="1">The sequence shown here is derived from an EMBL/GenBank/DDBJ whole genome shotgun (WGS) entry which is preliminary data.</text>
</comment>
<dbReference type="AlphaFoldDB" id="A0A7X0CF73"/>
<name>A0A7X0CF73_9BURK</name>
<dbReference type="EMBL" id="JACHBX010000003">
    <property type="protein sequence ID" value="MBB6134818.1"/>
    <property type="molecule type" value="Genomic_DNA"/>
</dbReference>
<gene>
    <name evidence="1" type="ORF">HD842_002976</name>
</gene>
<dbReference type="SUPFAM" id="SSF53756">
    <property type="entry name" value="UDP-Glycosyltransferase/glycogen phosphorylase"/>
    <property type="match status" value="1"/>
</dbReference>
<dbReference type="Gene3D" id="3.40.50.2000">
    <property type="entry name" value="Glycogen Phosphorylase B"/>
    <property type="match status" value="1"/>
</dbReference>